<comment type="caution">
    <text evidence="1">The sequence shown here is derived from an EMBL/GenBank/DDBJ whole genome shotgun (WGS) entry which is preliminary data.</text>
</comment>
<dbReference type="Proteomes" id="UP000807025">
    <property type="component" value="Unassembled WGS sequence"/>
</dbReference>
<proteinExistence type="predicted"/>
<gene>
    <name evidence="1" type="ORF">BDN71DRAFT_1436304</name>
</gene>
<accession>A0A9P5ZH69</accession>
<organism evidence="1 2">
    <name type="scientific">Pleurotus eryngii</name>
    <name type="common">Boletus of the steppes</name>
    <dbReference type="NCBI Taxonomy" id="5323"/>
    <lineage>
        <taxon>Eukaryota</taxon>
        <taxon>Fungi</taxon>
        <taxon>Dikarya</taxon>
        <taxon>Basidiomycota</taxon>
        <taxon>Agaricomycotina</taxon>
        <taxon>Agaricomycetes</taxon>
        <taxon>Agaricomycetidae</taxon>
        <taxon>Agaricales</taxon>
        <taxon>Pleurotineae</taxon>
        <taxon>Pleurotaceae</taxon>
        <taxon>Pleurotus</taxon>
    </lineage>
</organism>
<protein>
    <submittedName>
        <fullName evidence="1">Uncharacterized protein</fullName>
    </submittedName>
</protein>
<dbReference type="EMBL" id="MU154726">
    <property type="protein sequence ID" value="KAF9488187.1"/>
    <property type="molecule type" value="Genomic_DNA"/>
</dbReference>
<dbReference type="AlphaFoldDB" id="A0A9P5ZH69"/>
<dbReference type="OrthoDB" id="3269456at2759"/>
<evidence type="ECO:0000313" key="1">
    <source>
        <dbReference type="EMBL" id="KAF9488187.1"/>
    </source>
</evidence>
<name>A0A9P5ZH69_PLEER</name>
<sequence length="187" mass="20999">MLLVQMVLEQQLLYLVPLKRHWLTQCNEGTGEAEEAMVTIQGIICGVKLPPFKTWSRHLPTTPIVFQISDLVELQTSLICIPNKRNFTVKLFLRSMILLNGKLTMQATTVRMLMSPAATPVLRHLKHCNPYTININTDTCKSHGSFPYPRIDTNNNNKGTSVAIDAHANDTGNAHIDNKGRDECMDT</sequence>
<keyword evidence="2" id="KW-1185">Reference proteome</keyword>
<evidence type="ECO:0000313" key="2">
    <source>
        <dbReference type="Proteomes" id="UP000807025"/>
    </source>
</evidence>
<reference evidence="1" key="1">
    <citation type="submission" date="2020-11" db="EMBL/GenBank/DDBJ databases">
        <authorList>
            <consortium name="DOE Joint Genome Institute"/>
            <person name="Ahrendt S."/>
            <person name="Riley R."/>
            <person name="Andreopoulos W."/>
            <person name="Labutti K."/>
            <person name="Pangilinan J."/>
            <person name="Ruiz-Duenas F.J."/>
            <person name="Barrasa J.M."/>
            <person name="Sanchez-Garcia M."/>
            <person name="Camarero S."/>
            <person name="Miyauchi S."/>
            <person name="Serrano A."/>
            <person name="Linde D."/>
            <person name="Babiker R."/>
            <person name="Drula E."/>
            <person name="Ayuso-Fernandez I."/>
            <person name="Pacheco R."/>
            <person name="Padilla G."/>
            <person name="Ferreira P."/>
            <person name="Barriuso J."/>
            <person name="Kellner H."/>
            <person name="Castanera R."/>
            <person name="Alfaro M."/>
            <person name="Ramirez L."/>
            <person name="Pisabarro A.G."/>
            <person name="Kuo A."/>
            <person name="Tritt A."/>
            <person name="Lipzen A."/>
            <person name="He G."/>
            <person name="Yan M."/>
            <person name="Ng V."/>
            <person name="Cullen D."/>
            <person name="Martin F."/>
            <person name="Rosso M.-N."/>
            <person name="Henrissat B."/>
            <person name="Hibbett D."/>
            <person name="Martinez A.T."/>
            <person name="Grigoriev I.V."/>
        </authorList>
    </citation>
    <scope>NUCLEOTIDE SEQUENCE</scope>
    <source>
        <strain evidence="1">ATCC 90797</strain>
    </source>
</reference>